<evidence type="ECO:0000313" key="2">
    <source>
        <dbReference type="EMBL" id="RRT48822.1"/>
    </source>
</evidence>
<sequence>MKSHFERRDKMRYCHFIGNTATSRKNVVIYSIKSKTSSDTGTCVGMFATNPHFPLADLLEIYHPDSKVQSKSKSMLSSGGQPRAVTTSRRARLMRALRSERGRCITKTSTSHSGRGARKIGTNRQRPRHPNIYFDRVHRGLRLSYGGDHDSCHIRRRTEIKNSHGVVYGGKAPISIQRHYRTIDPQLAQGGRLDLSPAHEVSDPSTGRRGEE</sequence>
<evidence type="ECO:0000256" key="1">
    <source>
        <dbReference type="SAM" id="MobiDB-lite"/>
    </source>
</evidence>
<feature type="compositionally biased region" description="Basic and acidic residues" evidence="1">
    <location>
        <begin position="200"/>
        <end position="212"/>
    </location>
</feature>
<feature type="region of interest" description="Disordered" evidence="1">
    <location>
        <begin position="190"/>
        <end position="212"/>
    </location>
</feature>
<feature type="region of interest" description="Disordered" evidence="1">
    <location>
        <begin position="106"/>
        <end position="128"/>
    </location>
</feature>
<name>A0A426YAP3_ENSVE</name>
<reference evidence="2 3" key="1">
    <citation type="journal article" date="2014" name="Agronomy (Basel)">
        <title>A Draft Genome Sequence for Ensete ventricosum, the Drought-Tolerant Tree Against Hunger.</title>
        <authorList>
            <person name="Harrison J."/>
            <person name="Moore K.A."/>
            <person name="Paszkiewicz K."/>
            <person name="Jones T."/>
            <person name="Grant M."/>
            <person name="Ambacheew D."/>
            <person name="Muzemil S."/>
            <person name="Studholme D.J."/>
        </authorList>
    </citation>
    <scope>NUCLEOTIDE SEQUENCE [LARGE SCALE GENOMIC DNA]</scope>
</reference>
<dbReference type="AlphaFoldDB" id="A0A426YAP3"/>
<organism evidence="2 3">
    <name type="scientific">Ensete ventricosum</name>
    <name type="common">Abyssinian banana</name>
    <name type="synonym">Musa ensete</name>
    <dbReference type="NCBI Taxonomy" id="4639"/>
    <lineage>
        <taxon>Eukaryota</taxon>
        <taxon>Viridiplantae</taxon>
        <taxon>Streptophyta</taxon>
        <taxon>Embryophyta</taxon>
        <taxon>Tracheophyta</taxon>
        <taxon>Spermatophyta</taxon>
        <taxon>Magnoliopsida</taxon>
        <taxon>Liliopsida</taxon>
        <taxon>Zingiberales</taxon>
        <taxon>Musaceae</taxon>
        <taxon>Ensete</taxon>
    </lineage>
</organism>
<proteinExistence type="predicted"/>
<protein>
    <submittedName>
        <fullName evidence="2">Uncharacterized protein</fullName>
    </submittedName>
</protein>
<evidence type="ECO:0000313" key="3">
    <source>
        <dbReference type="Proteomes" id="UP000287651"/>
    </source>
</evidence>
<dbReference type="EMBL" id="AMZH03013708">
    <property type="protein sequence ID" value="RRT48822.1"/>
    <property type="molecule type" value="Genomic_DNA"/>
</dbReference>
<comment type="caution">
    <text evidence="2">The sequence shown here is derived from an EMBL/GenBank/DDBJ whole genome shotgun (WGS) entry which is preliminary data.</text>
</comment>
<gene>
    <name evidence="2" type="ORF">B296_00029032</name>
</gene>
<dbReference type="Proteomes" id="UP000287651">
    <property type="component" value="Unassembled WGS sequence"/>
</dbReference>
<accession>A0A426YAP3</accession>